<evidence type="ECO:0000313" key="7">
    <source>
        <dbReference type="Proteomes" id="UP000198378"/>
    </source>
</evidence>
<dbReference type="AlphaFoldDB" id="A0A226Q629"/>
<reference evidence="6 7" key="1">
    <citation type="submission" date="2017-05" db="EMBL/GenBank/DDBJ databases">
        <title>The genome sequence of Geobacillus thermocatenulatus DSM 730.</title>
        <authorList>
            <person name="Ramaloko W.T."/>
            <person name="Koen N."/>
            <person name="Polliack S."/>
            <person name="Aliyu H."/>
            <person name="Lebre P."/>
            <person name="Mohr T."/>
            <person name="Oswald F."/>
            <person name="Zwick M."/>
            <person name="Neumann A."/>
            <person name="Syldatk C."/>
            <person name="Cowan D."/>
            <person name="De Maayer P."/>
        </authorList>
    </citation>
    <scope>NUCLEOTIDE SEQUENCE [LARGE SCALE GENOMIC DNA]</scope>
    <source>
        <strain evidence="6 7">BGSC 93A1</strain>
    </source>
</reference>
<proteinExistence type="inferred from homology"/>
<feature type="binding site" evidence="5">
    <location>
        <position position="198"/>
    </location>
    <ligand>
        <name>substrate</name>
    </ligand>
</feature>
<organism evidence="6 7">
    <name type="scientific">Geobacillus thermocatenulatus</name>
    <dbReference type="NCBI Taxonomy" id="33938"/>
    <lineage>
        <taxon>Bacteria</taxon>
        <taxon>Bacillati</taxon>
        <taxon>Bacillota</taxon>
        <taxon>Bacilli</taxon>
        <taxon>Bacillales</taxon>
        <taxon>Anoxybacillaceae</taxon>
        <taxon>Geobacillus</taxon>
        <taxon>Geobacillus thermoleovorans group</taxon>
    </lineage>
</organism>
<evidence type="ECO:0000313" key="6">
    <source>
        <dbReference type="EMBL" id="OXB87408.1"/>
    </source>
</evidence>
<dbReference type="FunFam" id="1.20.120.420:FF:000003">
    <property type="entry name" value="Methylthioribose-1-phosphate isomerase"/>
    <property type="match status" value="1"/>
</dbReference>
<name>A0A226Q629_9BACL</name>
<dbReference type="FunFam" id="3.40.50.10470:FF:000006">
    <property type="entry name" value="Methylthioribose-1-phosphate isomerase"/>
    <property type="match status" value="1"/>
</dbReference>
<dbReference type="RefSeq" id="WP_025948398.1">
    <property type="nucleotide sequence ID" value="NZ_CP018058.1"/>
</dbReference>
<feature type="active site" description="Proton donor" evidence="5">
    <location>
        <position position="239"/>
    </location>
</feature>
<feature type="site" description="Transition state stabilizer" evidence="5">
    <location>
        <position position="159"/>
    </location>
</feature>
<evidence type="ECO:0000256" key="5">
    <source>
        <dbReference type="HAMAP-Rule" id="MF_01678"/>
    </source>
</evidence>
<dbReference type="InterPro" id="IPR005251">
    <property type="entry name" value="IF-M1Pi"/>
</dbReference>
<dbReference type="GO" id="GO:0046523">
    <property type="term" value="F:S-methyl-5-thioribose-1-phosphate isomerase activity"/>
    <property type="evidence" value="ECO:0007669"/>
    <property type="project" value="UniProtKB-UniRule"/>
</dbReference>
<accession>A0A226Q629</accession>
<comment type="similarity">
    <text evidence="5">Belongs to the EIF-2B alpha/beta/delta subunits family. MtnA subfamily.</text>
</comment>
<keyword evidence="3 5" id="KW-0413">Isomerase</keyword>
<dbReference type="InterPro" id="IPR042529">
    <property type="entry name" value="IF_2B-like_C"/>
</dbReference>
<comment type="catalytic activity">
    <reaction evidence="4 5">
        <text>5-(methylsulfanyl)-alpha-D-ribose 1-phosphate = 5-(methylsulfanyl)-D-ribulose 1-phosphate</text>
        <dbReference type="Rhea" id="RHEA:19989"/>
        <dbReference type="ChEBI" id="CHEBI:58533"/>
        <dbReference type="ChEBI" id="CHEBI:58548"/>
        <dbReference type="EC" id="5.3.1.23"/>
    </reaction>
</comment>
<dbReference type="InterPro" id="IPR037171">
    <property type="entry name" value="NagB/RpiA_transferase-like"/>
</dbReference>
<dbReference type="Pfam" id="PF01008">
    <property type="entry name" value="IF-2B"/>
    <property type="match status" value="1"/>
</dbReference>
<dbReference type="Gene3D" id="1.20.120.420">
    <property type="entry name" value="translation initiation factor eif-2b, domain 1"/>
    <property type="match status" value="1"/>
</dbReference>
<dbReference type="HAMAP" id="MF_01678">
    <property type="entry name" value="Salvage_MtnA"/>
    <property type="match status" value="1"/>
</dbReference>
<evidence type="ECO:0000256" key="3">
    <source>
        <dbReference type="ARBA" id="ARBA00023235"/>
    </source>
</evidence>
<dbReference type="EMBL" id="NEWK01000002">
    <property type="protein sequence ID" value="OXB87408.1"/>
    <property type="molecule type" value="Genomic_DNA"/>
</dbReference>
<dbReference type="NCBIfam" id="TIGR00512">
    <property type="entry name" value="salvage_mtnA"/>
    <property type="match status" value="1"/>
</dbReference>
<keyword evidence="2 5" id="KW-0486">Methionine biosynthesis</keyword>
<dbReference type="KEGG" id="gtm:GT3921_14715"/>
<comment type="pathway">
    <text evidence="5">Amino-acid biosynthesis; L-methionine biosynthesis via salvage pathway; L-methionine from S-methyl-5-thio-alpha-D-ribose 1-phosphate: step 1/6.</text>
</comment>
<dbReference type="PANTHER" id="PTHR43475">
    <property type="entry name" value="METHYLTHIORIBOSE-1-PHOSPHATE ISOMERASE"/>
    <property type="match status" value="1"/>
</dbReference>
<evidence type="ECO:0000256" key="4">
    <source>
        <dbReference type="ARBA" id="ARBA00052401"/>
    </source>
</evidence>
<evidence type="ECO:0000256" key="2">
    <source>
        <dbReference type="ARBA" id="ARBA00023167"/>
    </source>
</evidence>
<dbReference type="GO" id="GO:0019509">
    <property type="term" value="P:L-methionine salvage from methylthioadenosine"/>
    <property type="evidence" value="ECO:0007669"/>
    <property type="project" value="UniProtKB-UniRule"/>
</dbReference>
<keyword evidence="1 5" id="KW-0028">Amino-acid biosynthesis</keyword>
<dbReference type="SUPFAM" id="SSF100950">
    <property type="entry name" value="NagB/RpiA/CoA transferase-like"/>
    <property type="match status" value="1"/>
</dbReference>
<dbReference type="NCBIfam" id="NF004326">
    <property type="entry name" value="PRK05720.1"/>
    <property type="match status" value="1"/>
</dbReference>
<comment type="caution">
    <text evidence="6">The sequence shown here is derived from an EMBL/GenBank/DDBJ whole genome shotgun (WGS) entry which is preliminary data.</text>
</comment>
<feature type="binding site" evidence="5">
    <location>
        <begin position="249"/>
        <end position="250"/>
    </location>
    <ligand>
        <name>substrate</name>
    </ligand>
</feature>
<sequence>MSTFAIPRSVEWRETHVTILNQQKLPSIIEYIDLHTLEDVYEAIATLKVRGAPAIGITAAYGLALAALGYDTKSLDEFHRRLKQDRDYLATARPTAVNLFWALDRLVTAAADALSVNEAKTALIHEAIRIQVEDEDVCRRIGEHALSLFQPGDRVMTICNAGSIATARYGTALAPFYLAKEKGIELSVYALETRPVLQGARLTAWELMQAGVDVTLITDNMAAQTIKAKGIGAIIVGADRIAQNGDTANKIGTFGLALLAKSFDIPFYVAAPLSTIDLTTKTGADIPIEERHPDEVTHIAGVRIAPEGVNVYNPAFDVTPNELITAIITEKGIIRGHYDATLPSLFTKEEQHETI</sequence>
<protein>
    <recommendedName>
        <fullName evidence="5">Methylthioribose-1-phosphate isomerase</fullName>
        <shortName evidence="5">M1Pi</shortName>
        <shortName evidence="5">MTR-1-P isomerase</shortName>
        <ecNumber evidence="5">5.3.1.23</ecNumber>
    </recommendedName>
    <alternativeName>
        <fullName evidence="5">S-methyl-5-thioribose-1-phosphate isomerase</fullName>
    </alternativeName>
</protein>
<evidence type="ECO:0000256" key="1">
    <source>
        <dbReference type="ARBA" id="ARBA00022605"/>
    </source>
</evidence>
<dbReference type="Gene3D" id="3.40.50.10470">
    <property type="entry name" value="Translation initiation factor eif-2b, domain 2"/>
    <property type="match status" value="1"/>
</dbReference>
<keyword evidence="7" id="KW-1185">Reference proteome</keyword>
<comment type="function">
    <text evidence="5">Catalyzes the interconversion of methylthioribose-1-phosphate (MTR-1-P) into methylthioribulose-1-phosphate (MTRu-1-P).</text>
</comment>
<dbReference type="InterPro" id="IPR027363">
    <property type="entry name" value="M1Pi_N"/>
</dbReference>
<feature type="binding site" evidence="5">
    <location>
        <position position="93"/>
    </location>
    <ligand>
        <name>substrate</name>
    </ligand>
</feature>
<dbReference type="EC" id="5.3.1.23" evidence="5"/>
<gene>
    <name evidence="5" type="primary">mtnA</name>
    <name evidence="6" type="ORF">B9L19_13590</name>
</gene>
<dbReference type="InterPro" id="IPR011559">
    <property type="entry name" value="Initiation_fac_2B_a/b/d"/>
</dbReference>
<dbReference type="InterPro" id="IPR000649">
    <property type="entry name" value="IF-2B-related"/>
</dbReference>
<dbReference type="PANTHER" id="PTHR43475:SF4">
    <property type="entry name" value="METHYLTHIORIBOSE-1-PHOSPHATE ISOMERASE"/>
    <property type="match status" value="1"/>
</dbReference>
<dbReference type="NCBIfam" id="TIGR00524">
    <property type="entry name" value="eIF-2B_rel"/>
    <property type="match status" value="1"/>
</dbReference>
<dbReference type="Proteomes" id="UP000198378">
    <property type="component" value="Unassembled WGS sequence"/>
</dbReference>
<feature type="binding site" evidence="5">
    <location>
        <begin position="50"/>
        <end position="52"/>
    </location>
    <ligand>
        <name>substrate</name>
    </ligand>
</feature>